<evidence type="ECO:0000313" key="2">
    <source>
        <dbReference type="EMBL" id="KAJ1179289.1"/>
    </source>
</evidence>
<feature type="region of interest" description="Disordered" evidence="1">
    <location>
        <begin position="14"/>
        <end position="96"/>
    </location>
</feature>
<proteinExistence type="predicted"/>
<protein>
    <submittedName>
        <fullName evidence="2">Uncharacterized protein</fullName>
    </submittedName>
</protein>
<dbReference type="EMBL" id="JANPWB010000006">
    <property type="protein sequence ID" value="KAJ1179289.1"/>
    <property type="molecule type" value="Genomic_DNA"/>
</dbReference>
<dbReference type="Proteomes" id="UP001066276">
    <property type="component" value="Chromosome 3_2"/>
</dbReference>
<gene>
    <name evidence="2" type="ORF">NDU88_004523</name>
</gene>
<name>A0AAV7TTT3_PLEWA</name>
<evidence type="ECO:0000313" key="3">
    <source>
        <dbReference type="Proteomes" id="UP001066276"/>
    </source>
</evidence>
<sequence>MVRGRSCCKFRAARAPSDSASHCLVSGQHPARTERPGLGAAWDQVQSQHAKSARDLLQRQHPVPRTLPTSRWSHQEHPGTCASAANCEHGGPEEEQ</sequence>
<keyword evidence="3" id="KW-1185">Reference proteome</keyword>
<accession>A0AAV7TTT3</accession>
<evidence type="ECO:0000256" key="1">
    <source>
        <dbReference type="SAM" id="MobiDB-lite"/>
    </source>
</evidence>
<dbReference type="AlphaFoldDB" id="A0AAV7TTT3"/>
<reference evidence="2" key="1">
    <citation type="journal article" date="2022" name="bioRxiv">
        <title>Sequencing and chromosome-scale assembly of the giantPleurodeles waltlgenome.</title>
        <authorList>
            <person name="Brown T."/>
            <person name="Elewa A."/>
            <person name="Iarovenko S."/>
            <person name="Subramanian E."/>
            <person name="Araus A.J."/>
            <person name="Petzold A."/>
            <person name="Susuki M."/>
            <person name="Suzuki K.-i.T."/>
            <person name="Hayashi T."/>
            <person name="Toyoda A."/>
            <person name="Oliveira C."/>
            <person name="Osipova E."/>
            <person name="Leigh N.D."/>
            <person name="Simon A."/>
            <person name="Yun M.H."/>
        </authorList>
    </citation>
    <scope>NUCLEOTIDE SEQUENCE</scope>
    <source>
        <strain evidence="2">20211129_DDA</strain>
        <tissue evidence="2">Liver</tissue>
    </source>
</reference>
<organism evidence="2 3">
    <name type="scientific">Pleurodeles waltl</name>
    <name type="common">Iberian ribbed newt</name>
    <dbReference type="NCBI Taxonomy" id="8319"/>
    <lineage>
        <taxon>Eukaryota</taxon>
        <taxon>Metazoa</taxon>
        <taxon>Chordata</taxon>
        <taxon>Craniata</taxon>
        <taxon>Vertebrata</taxon>
        <taxon>Euteleostomi</taxon>
        <taxon>Amphibia</taxon>
        <taxon>Batrachia</taxon>
        <taxon>Caudata</taxon>
        <taxon>Salamandroidea</taxon>
        <taxon>Salamandridae</taxon>
        <taxon>Pleurodelinae</taxon>
        <taxon>Pleurodeles</taxon>
    </lineage>
</organism>
<comment type="caution">
    <text evidence="2">The sequence shown here is derived from an EMBL/GenBank/DDBJ whole genome shotgun (WGS) entry which is preliminary data.</text>
</comment>